<dbReference type="Gene3D" id="1.20.1270.360">
    <property type="match status" value="1"/>
</dbReference>
<evidence type="ECO:0008006" key="3">
    <source>
        <dbReference type="Google" id="ProtNLM"/>
    </source>
</evidence>
<dbReference type="AlphaFoldDB" id="A0A6I3KZ58"/>
<organism evidence="1 2">
    <name type="scientific">Nocardia aurantiaca</name>
    <dbReference type="NCBI Taxonomy" id="2675850"/>
    <lineage>
        <taxon>Bacteria</taxon>
        <taxon>Bacillati</taxon>
        <taxon>Actinomycetota</taxon>
        <taxon>Actinomycetes</taxon>
        <taxon>Mycobacteriales</taxon>
        <taxon>Nocardiaceae</taxon>
        <taxon>Nocardia</taxon>
    </lineage>
</organism>
<keyword evidence="2" id="KW-1185">Reference proteome</keyword>
<protein>
    <recommendedName>
        <fullName evidence="3">Four-helix bundle copper-binding protein</fullName>
    </recommendedName>
</protein>
<dbReference type="EMBL" id="WMBB01000010">
    <property type="protein sequence ID" value="MTE15342.1"/>
    <property type="molecule type" value="Genomic_DNA"/>
</dbReference>
<comment type="caution">
    <text evidence="1">The sequence shown here is derived from an EMBL/GenBank/DDBJ whole genome shotgun (WGS) entry which is preliminary data.</text>
</comment>
<proteinExistence type="predicted"/>
<evidence type="ECO:0000313" key="1">
    <source>
        <dbReference type="EMBL" id="MTE15342.1"/>
    </source>
</evidence>
<name>A0A6I3KZ58_9NOCA</name>
<dbReference type="PANTHER" id="PTHR37310">
    <property type="entry name" value="CYTOPLASMIC PROTEIN-RELATED"/>
    <property type="match status" value="1"/>
</dbReference>
<reference evidence="1 2" key="1">
    <citation type="submission" date="2019-11" db="EMBL/GenBank/DDBJ databases">
        <title>Nocardia sp. nov. CT2-14 isolated from soil.</title>
        <authorList>
            <person name="Kanchanasin P."/>
            <person name="Tanasupawat S."/>
            <person name="Yuki M."/>
            <person name="Kudo T."/>
        </authorList>
    </citation>
    <scope>NUCLEOTIDE SEQUENCE [LARGE SCALE GENOMIC DNA]</scope>
    <source>
        <strain evidence="1 2">CT2-14</strain>
    </source>
</reference>
<sequence>MSHTQELFASLKVESNLDRAELAAGVDILLECEEAVTACAAGMLSEPNAAPLISAVVADLDCADVVATTRRLLTRHAGPDTSLLSAALETCLLACERSSRLCGEHADHHEHCRMCAQATTRCAEMSRALLRTIHH</sequence>
<dbReference type="Proteomes" id="UP000432464">
    <property type="component" value="Unassembled WGS sequence"/>
</dbReference>
<gene>
    <name evidence="1" type="ORF">GLP40_21525</name>
</gene>
<dbReference type="PANTHER" id="PTHR37310:SF1">
    <property type="entry name" value="CYTOPLASMIC PROTEIN"/>
    <property type="match status" value="1"/>
</dbReference>
<evidence type="ECO:0000313" key="2">
    <source>
        <dbReference type="Proteomes" id="UP000432464"/>
    </source>
</evidence>
<dbReference type="Pfam" id="PF03860">
    <property type="entry name" value="Csp"/>
    <property type="match status" value="1"/>
</dbReference>
<dbReference type="InterPro" id="IPR005560">
    <property type="entry name" value="Csp_YhjQ"/>
</dbReference>
<dbReference type="RefSeq" id="WP_154789796.1">
    <property type="nucleotide sequence ID" value="NZ_WMBB01000010.1"/>
</dbReference>
<accession>A0A6I3KZ58</accession>